<keyword evidence="7" id="KW-1185">Reference proteome</keyword>
<dbReference type="SUPFAM" id="SSF46785">
    <property type="entry name" value="Winged helix' DNA-binding domain"/>
    <property type="match status" value="1"/>
</dbReference>
<keyword evidence="2" id="KW-0805">Transcription regulation</keyword>
<dbReference type="Gene3D" id="1.10.10.10">
    <property type="entry name" value="Winged helix-like DNA-binding domain superfamily/Winged helix DNA-binding domain"/>
    <property type="match status" value="1"/>
</dbReference>
<dbReference type="InterPro" id="IPR050389">
    <property type="entry name" value="LysR-type_TF"/>
</dbReference>
<protein>
    <submittedName>
        <fullName evidence="6">LysR family transcriptional regulator</fullName>
    </submittedName>
</protein>
<dbReference type="Proteomes" id="UP000217771">
    <property type="component" value="Unassembled WGS sequence"/>
</dbReference>
<dbReference type="Pfam" id="PF03466">
    <property type="entry name" value="LysR_substrate"/>
    <property type="match status" value="1"/>
</dbReference>
<dbReference type="EMBL" id="NSKB01000002">
    <property type="protein sequence ID" value="PAU78389.1"/>
    <property type="molecule type" value="Genomic_DNA"/>
</dbReference>
<dbReference type="PRINTS" id="PR00039">
    <property type="entry name" value="HTHLYSR"/>
</dbReference>
<name>A0A2A2F189_9GAMM</name>
<evidence type="ECO:0000256" key="4">
    <source>
        <dbReference type="ARBA" id="ARBA00023163"/>
    </source>
</evidence>
<dbReference type="PANTHER" id="PTHR30118">
    <property type="entry name" value="HTH-TYPE TRANSCRIPTIONAL REGULATOR LEUO-RELATED"/>
    <property type="match status" value="1"/>
</dbReference>
<comment type="similarity">
    <text evidence="1">Belongs to the LysR transcriptional regulatory family.</text>
</comment>
<evidence type="ECO:0000256" key="2">
    <source>
        <dbReference type="ARBA" id="ARBA00023015"/>
    </source>
</evidence>
<evidence type="ECO:0000259" key="5">
    <source>
        <dbReference type="PROSITE" id="PS50931"/>
    </source>
</evidence>
<feature type="domain" description="HTH lysR-type" evidence="5">
    <location>
        <begin position="7"/>
        <end position="64"/>
    </location>
</feature>
<dbReference type="GO" id="GO:0003700">
    <property type="term" value="F:DNA-binding transcription factor activity"/>
    <property type="evidence" value="ECO:0007669"/>
    <property type="project" value="InterPro"/>
</dbReference>
<dbReference type="PANTHER" id="PTHR30118:SF15">
    <property type="entry name" value="TRANSCRIPTIONAL REGULATORY PROTEIN"/>
    <property type="match status" value="1"/>
</dbReference>
<dbReference type="InterPro" id="IPR000847">
    <property type="entry name" value="LysR_HTH_N"/>
</dbReference>
<proteinExistence type="inferred from homology"/>
<dbReference type="SUPFAM" id="SSF53850">
    <property type="entry name" value="Periplasmic binding protein-like II"/>
    <property type="match status" value="1"/>
</dbReference>
<dbReference type="CDD" id="cd08417">
    <property type="entry name" value="PBP2_Nitroaromatics_like"/>
    <property type="match status" value="1"/>
</dbReference>
<dbReference type="InterPro" id="IPR037402">
    <property type="entry name" value="YidZ_PBP2"/>
</dbReference>
<dbReference type="AlphaFoldDB" id="A0A2A2F189"/>
<dbReference type="Gene3D" id="3.40.190.10">
    <property type="entry name" value="Periplasmic binding protein-like II"/>
    <property type="match status" value="2"/>
</dbReference>
<keyword evidence="4" id="KW-0804">Transcription</keyword>
<dbReference type="InterPro" id="IPR036388">
    <property type="entry name" value="WH-like_DNA-bd_sf"/>
</dbReference>
<accession>A0A2A2F189</accession>
<evidence type="ECO:0000313" key="7">
    <source>
        <dbReference type="Proteomes" id="UP000217771"/>
    </source>
</evidence>
<dbReference type="Pfam" id="PF00126">
    <property type="entry name" value="HTH_1"/>
    <property type="match status" value="1"/>
</dbReference>
<evidence type="ECO:0000256" key="1">
    <source>
        <dbReference type="ARBA" id="ARBA00009437"/>
    </source>
</evidence>
<dbReference type="OrthoDB" id="8839911at2"/>
<evidence type="ECO:0000313" key="6">
    <source>
        <dbReference type="EMBL" id="PAU78389.1"/>
    </source>
</evidence>
<dbReference type="GO" id="GO:0003677">
    <property type="term" value="F:DNA binding"/>
    <property type="evidence" value="ECO:0007669"/>
    <property type="project" value="UniProtKB-KW"/>
</dbReference>
<keyword evidence="3" id="KW-0238">DNA-binding</keyword>
<reference evidence="6 7" key="1">
    <citation type="submission" date="2017-08" db="EMBL/GenBank/DDBJ databases">
        <title>Halomonas alkalisoli sp. nov., isolated from saline alkaline soil.</title>
        <authorList>
            <person name="Wang D."/>
            <person name="Zhang G."/>
        </authorList>
    </citation>
    <scope>NUCLEOTIDE SEQUENCE [LARGE SCALE GENOMIC DNA]</scope>
    <source>
        <strain evidence="6 7">WRN001</strain>
    </source>
</reference>
<dbReference type="InterPro" id="IPR005119">
    <property type="entry name" value="LysR_subst-bd"/>
</dbReference>
<evidence type="ECO:0000256" key="3">
    <source>
        <dbReference type="ARBA" id="ARBA00023125"/>
    </source>
</evidence>
<dbReference type="PROSITE" id="PS50931">
    <property type="entry name" value="HTH_LYSR"/>
    <property type="match status" value="1"/>
</dbReference>
<comment type="caution">
    <text evidence="6">The sequence shown here is derived from an EMBL/GenBank/DDBJ whole genome shotgun (WGS) entry which is preliminary data.</text>
</comment>
<sequence length="319" mass="34457">MANISSLDLNLLRVLDALLREGSTVGAGRRLALSQPAVSAALGRLRHALGDPLFVRQGQGLVPTSYATSLEGPLRAALEELESVLAGPEKFDPAEAQLDFHISGTDFFASMLMPELGARVQHAAPGLRLQLVDLVPDHHVEALERQDVDLALLPERDFPAWTAHARLFRAEFTVIARTGHPALTAAGLAPGEMIPMELFCSLGHVLCSPDGRFHGLGDDALTRAGRSRRVMMSVPVFEGVLQVVAATDLIALFPSGLAERRSPSAGIALYAPPMAIPPVQLSMIWHRRRSRDPAHTWLRGMVQEILTPLGQRNDLSVLG</sequence>
<gene>
    <name evidence="6" type="ORF">CK498_06700</name>
</gene>
<organism evidence="6 7">
    <name type="scientific">Halomonas salipaludis</name>
    <dbReference type="NCBI Taxonomy" id="2032625"/>
    <lineage>
        <taxon>Bacteria</taxon>
        <taxon>Pseudomonadati</taxon>
        <taxon>Pseudomonadota</taxon>
        <taxon>Gammaproteobacteria</taxon>
        <taxon>Oceanospirillales</taxon>
        <taxon>Halomonadaceae</taxon>
        <taxon>Halomonas</taxon>
    </lineage>
</organism>
<dbReference type="InterPro" id="IPR036390">
    <property type="entry name" value="WH_DNA-bd_sf"/>
</dbReference>